<dbReference type="Gene3D" id="3.40.190.10">
    <property type="entry name" value="Periplasmic binding protein-like II"/>
    <property type="match status" value="2"/>
</dbReference>
<reference evidence="3" key="1">
    <citation type="journal article" date="2019" name="Int. J. Syst. Evol. Microbiol.">
        <title>The Global Catalogue of Microorganisms (GCM) 10K type strain sequencing project: providing services to taxonomists for standard genome sequencing and annotation.</title>
        <authorList>
            <consortium name="The Broad Institute Genomics Platform"/>
            <consortium name="The Broad Institute Genome Sequencing Center for Infectious Disease"/>
            <person name="Wu L."/>
            <person name="Ma J."/>
        </authorList>
    </citation>
    <scope>NUCLEOTIDE SEQUENCE [LARGE SCALE GENOMIC DNA]</scope>
    <source>
        <strain evidence="3">JCM 17688</strain>
    </source>
</reference>
<dbReference type="PROSITE" id="PS51318">
    <property type="entry name" value="TAT"/>
    <property type="match status" value="1"/>
</dbReference>
<gene>
    <name evidence="2" type="ORF">GCM10023147_27080</name>
</gene>
<proteinExistence type="predicted"/>
<dbReference type="EMBL" id="BAABFR010000039">
    <property type="protein sequence ID" value="GAA4394713.1"/>
    <property type="molecule type" value="Genomic_DNA"/>
</dbReference>
<evidence type="ECO:0000259" key="1">
    <source>
        <dbReference type="Pfam" id="PF09084"/>
    </source>
</evidence>
<evidence type="ECO:0000313" key="2">
    <source>
        <dbReference type="EMBL" id="GAA4394713.1"/>
    </source>
</evidence>
<dbReference type="Proteomes" id="UP001500635">
    <property type="component" value="Unassembled WGS sequence"/>
</dbReference>
<dbReference type="InterPro" id="IPR015168">
    <property type="entry name" value="SsuA/THI5"/>
</dbReference>
<sequence length="370" mass="38391">MSDEHLSVALRPLSRRALLRGGLGLGALAAAGPLLAACSSSSSGSAAVSSSSTGGAGAFGDISVQLSWIKNIEFAGEFFADSKGYYKAAGFSSVDLVANNGGTTDIDQAVATGKVTVGLSAPDSTARHITDSGTPLKIIGSTYQKNPFCILSIAEHKPIRTPADLKGKTIAIQPGPNQGIFAGFLKANGLSAGDMKIVSAGFTPDELIAGHQDGYMAYLTNEPFLVEAAKLTPVTLGFADNGLPLTAETFTVLQKTIDTKRDMLKAFLLAEIKGWKDAVASPAEAARLAVTVYGKDQKLTVPEQTKEATAQNALVVSADTKKNGLFTLTGDLQAKIIKAVAAEGITITGGQLFDMSLLAEVYKEHPELIG</sequence>
<dbReference type="Pfam" id="PF09084">
    <property type="entry name" value="NMT1"/>
    <property type="match status" value="1"/>
</dbReference>
<keyword evidence="3" id="KW-1185">Reference proteome</keyword>
<name>A0ABP8JQL7_9ACTN</name>
<dbReference type="PANTHER" id="PTHR31528:SF15">
    <property type="entry name" value="RIBOFLAVIN-BINDING PROTEIN RIBY"/>
    <property type="match status" value="1"/>
</dbReference>
<feature type="domain" description="SsuA/THI5-like" evidence="1">
    <location>
        <begin position="71"/>
        <end position="285"/>
    </location>
</feature>
<dbReference type="PANTHER" id="PTHR31528">
    <property type="entry name" value="4-AMINO-5-HYDROXYMETHYL-2-METHYLPYRIMIDINE PHOSPHATE SYNTHASE THI11-RELATED"/>
    <property type="match status" value="1"/>
</dbReference>
<comment type="caution">
    <text evidence="2">The sequence shown here is derived from an EMBL/GenBank/DDBJ whole genome shotgun (WGS) entry which is preliminary data.</text>
</comment>
<organism evidence="2 3">
    <name type="scientific">Tsukamurella soli</name>
    <dbReference type="NCBI Taxonomy" id="644556"/>
    <lineage>
        <taxon>Bacteria</taxon>
        <taxon>Bacillati</taxon>
        <taxon>Actinomycetota</taxon>
        <taxon>Actinomycetes</taxon>
        <taxon>Mycobacteriales</taxon>
        <taxon>Tsukamurellaceae</taxon>
        <taxon>Tsukamurella</taxon>
    </lineage>
</organism>
<dbReference type="InterPro" id="IPR006311">
    <property type="entry name" value="TAT_signal"/>
</dbReference>
<protein>
    <recommendedName>
        <fullName evidence="1">SsuA/THI5-like domain-containing protein</fullName>
    </recommendedName>
</protein>
<accession>A0ABP8JQL7</accession>
<dbReference type="RefSeq" id="WP_344996594.1">
    <property type="nucleotide sequence ID" value="NZ_BAABFR010000039.1"/>
</dbReference>
<evidence type="ECO:0000313" key="3">
    <source>
        <dbReference type="Proteomes" id="UP001500635"/>
    </source>
</evidence>
<dbReference type="InterPro" id="IPR027939">
    <property type="entry name" value="NMT1/THI5"/>
</dbReference>
<dbReference type="SUPFAM" id="SSF53850">
    <property type="entry name" value="Periplasmic binding protein-like II"/>
    <property type="match status" value="1"/>
</dbReference>